<gene>
    <name evidence="2" type="ORF">H671_1g1777</name>
</gene>
<feature type="region of interest" description="Disordered" evidence="1">
    <location>
        <begin position="1"/>
        <end position="24"/>
    </location>
</feature>
<sequence length="132" mass="14179">MQKRVWRREKASESSAQELTEAGQDSKYLHSVQESADKASLSIDDTGVDVLWFIGMKPRAREVSKCLAGLSLGDLALNPVQPLLMTHRLIESCTGRTYAGPVHSDLYGKQGQGVGFSVNAAVNGPANATSFA</sequence>
<name>A0A061IR13_CRIGR</name>
<evidence type="ECO:0000256" key="1">
    <source>
        <dbReference type="SAM" id="MobiDB-lite"/>
    </source>
</evidence>
<reference evidence="3" key="1">
    <citation type="journal article" date="2013" name="Nat. Biotechnol.">
        <title>Chinese hamster genome sequenced from sorted chromosomes.</title>
        <authorList>
            <person name="Brinkrolf K."/>
            <person name="Rupp O."/>
            <person name="Laux H."/>
            <person name="Kollin F."/>
            <person name="Ernst W."/>
            <person name="Linke B."/>
            <person name="Kofler R."/>
            <person name="Romand S."/>
            <person name="Hesse F."/>
            <person name="Budach W.E."/>
            <person name="Galosy S."/>
            <person name="Muller D."/>
            <person name="Noll T."/>
            <person name="Wienberg J."/>
            <person name="Jostock T."/>
            <person name="Leonard M."/>
            <person name="Grillari J."/>
            <person name="Tauch A."/>
            <person name="Goesmann A."/>
            <person name="Helk B."/>
            <person name="Mott J.E."/>
            <person name="Puhler A."/>
            <person name="Borth N."/>
        </authorList>
    </citation>
    <scope>NUCLEOTIDE SEQUENCE [LARGE SCALE GENOMIC DNA]</scope>
    <source>
        <strain evidence="3">17A/GY</strain>
    </source>
</reference>
<organism evidence="2 3">
    <name type="scientific">Cricetulus griseus</name>
    <name type="common">Chinese hamster</name>
    <name type="synonym">Cricetulus barabensis griseus</name>
    <dbReference type="NCBI Taxonomy" id="10029"/>
    <lineage>
        <taxon>Eukaryota</taxon>
        <taxon>Metazoa</taxon>
        <taxon>Chordata</taxon>
        <taxon>Craniata</taxon>
        <taxon>Vertebrata</taxon>
        <taxon>Euteleostomi</taxon>
        <taxon>Mammalia</taxon>
        <taxon>Eutheria</taxon>
        <taxon>Euarchontoglires</taxon>
        <taxon>Glires</taxon>
        <taxon>Rodentia</taxon>
        <taxon>Myomorpha</taxon>
        <taxon>Muroidea</taxon>
        <taxon>Cricetidae</taxon>
        <taxon>Cricetinae</taxon>
        <taxon>Cricetulus</taxon>
    </lineage>
</organism>
<proteinExistence type="predicted"/>
<dbReference type="EMBL" id="KE664167">
    <property type="protein sequence ID" value="ERE90264.1"/>
    <property type="molecule type" value="Genomic_DNA"/>
</dbReference>
<dbReference type="AlphaFoldDB" id="A0A061IR13"/>
<accession>A0A061IR13</accession>
<dbReference type="Proteomes" id="UP000030759">
    <property type="component" value="Unassembled WGS sequence"/>
</dbReference>
<evidence type="ECO:0000313" key="2">
    <source>
        <dbReference type="EMBL" id="ERE90264.1"/>
    </source>
</evidence>
<protein>
    <submittedName>
        <fullName evidence="2">Uncharacterized protein</fullName>
    </submittedName>
</protein>
<evidence type="ECO:0000313" key="3">
    <source>
        <dbReference type="Proteomes" id="UP000030759"/>
    </source>
</evidence>